<feature type="transmembrane region" description="Helical" evidence="5">
    <location>
        <begin position="250"/>
        <end position="272"/>
    </location>
</feature>
<organism evidence="7 8">
    <name type="scientific">Agromyces seonyuensis</name>
    <dbReference type="NCBI Taxonomy" id="2662446"/>
    <lineage>
        <taxon>Bacteria</taxon>
        <taxon>Bacillati</taxon>
        <taxon>Actinomycetota</taxon>
        <taxon>Actinomycetes</taxon>
        <taxon>Micrococcales</taxon>
        <taxon>Microbacteriaceae</taxon>
        <taxon>Agromyces</taxon>
    </lineage>
</organism>
<feature type="transmembrane region" description="Helical" evidence="5">
    <location>
        <begin position="56"/>
        <end position="79"/>
    </location>
</feature>
<feature type="domain" description="STAS" evidence="6">
    <location>
        <begin position="447"/>
        <end position="557"/>
    </location>
</feature>
<accession>A0A6I4P1M7</accession>
<dbReference type="PROSITE" id="PS50801">
    <property type="entry name" value="STAS"/>
    <property type="match status" value="1"/>
</dbReference>
<reference evidence="7 8" key="1">
    <citation type="submission" date="2019-12" db="EMBL/GenBank/DDBJ databases">
        <authorList>
            <person name="Kim Y.S."/>
        </authorList>
    </citation>
    <scope>NUCLEOTIDE SEQUENCE [LARGE SCALE GENOMIC DNA]</scope>
    <source>
        <strain evidence="7 8">MMS17-SY077</strain>
    </source>
</reference>
<dbReference type="PANTHER" id="PTHR11814">
    <property type="entry name" value="SULFATE TRANSPORTER"/>
    <property type="match status" value="1"/>
</dbReference>
<dbReference type="CDD" id="cd07042">
    <property type="entry name" value="STAS_SulP_like_sulfate_transporter"/>
    <property type="match status" value="1"/>
</dbReference>
<dbReference type="InterPro" id="IPR011547">
    <property type="entry name" value="SLC26A/SulP_dom"/>
</dbReference>
<feature type="transmembrane region" description="Helical" evidence="5">
    <location>
        <begin position="127"/>
        <end position="146"/>
    </location>
</feature>
<name>A0A6I4P1M7_9MICO</name>
<proteinExistence type="predicted"/>
<feature type="transmembrane region" description="Helical" evidence="5">
    <location>
        <begin position="202"/>
        <end position="230"/>
    </location>
</feature>
<sequence length="564" mass="57919">MGLRDAARTAWGGVRGVFRKETIGKDAVAGVVLGVEAIPDGLASGLLAGLNPLAGVYAYLFGLLGATWFTSSTLMAVQATSAMSLVIADTGIGAGPDPAGALVVLGLLTGLVMIIAGVLGGGRLLRFVPTAVMTGFVTAVGVNIVLGQLANFTGAEGEGGNRLTRSVDLILHVGRFDWPTVLVGAVTAGLVVWLTRSRLRSLGLVVAVVTGSALTAALDAWAGTSIAVVQDVAPVAPGLPGPVLPDLSRWFDLLLPALSLSFVALIQGAAVSDALPNPDGRRSDASRDFVGQGAGSVLAGLFQGMPVGGTMSGSSIVAAAGARTKLALFIAAGTMATLLLVASGLVAYVAMPALAALLIVVGISSIKPARIRSVLGTGPFQTAVMAVTFVLTLVIPLQFAVLVGVGLGILLFVAEQSNGLRVRQLDLGGDGRLRERAPDPELPARTVVVLQPYGSLFFASAPVFERALPAFTPTTTRSVVIVRLRGVEQIGLSLVGVLRRYAHELADRDSRLVLVVSEEKVLAQLDAGGLLAELGPEGLVRSGEWVTEGVRRAYAEASEWVERG</sequence>
<keyword evidence="2 5" id="KW-0812">Transmembrane</keyword>
<dbReference type="Proteomes" id="UP000438182">
    <property type="component" value="Unassembled WGS sequence"/>
</dbReference>
<dbReference type="RefSeq" id="WP_160423274.1">
    <property type="nucleotide sequence ID" value="NZ_WSTA01000015.1"/>
</dbReference>
<dbReference type="InterPro" id="IPR036513">
    <property type="entry name" value="STAS_dom_sf"/>
</dbReference>
<dbReference type="EMBL" id="WSTA01000015">
    <property type="protein sequence ID" value="MWB97929.1"/>
    <property type="molecule type" value="Genomic_DNA"/>
</dbReference>
<dbReference type="InterPro" id="IPR001902">
    <property type="entry name" value="SLC26A/SulP_fam"/>
</dbReference>
<dbReference type="Gene3D" id="3.30.750.24">
    <property type="entry name" value="STAS domain"/>
    <property type="match status" value="1"/>
</dbReference>
<comment type="subcellular location">
    <subcellularLocation>
        <location evidence="1">Membrane</location>
        <topology evidence="1">Multi-pass membrane protein</topology>
    </subcellularLocation>
</comment>
<dbReference type="InterPro" id="IPR002645">
    <property type="entry name" value="STAS_dom"/>
</dbReference>
<evidence type="ECO:0000256" key="5">
    <source>
        <dbReference type="SAM" id="Phobius"/>
    </source>
</evidence>
<keyword evidence="8" id="KW-1185">Reference proteome</keyword>
<dbReference type="GO" id="GO:0055085">
    <property type="term" value="P:transmembrane transport"/>
    <property type="evidence" value="ECO:0007669"/>
    <property type="project" value="InterPro"/>
</dbReference>
<dbReference type="AlphaFoldDB" id="A0A6I4P1M7"/>
<evidence type="ECO:0000313" key="8">
    <source>
        <dbReference type="Proteomes" id="UP000438182"/>
    </source>
</evidence>
<evidence type="ECO:0000256" key="3">
    <source>
        <dbReference type="ARBA" id="ARBA00022989"/>
    </source>
</evidence>
<feature type="transmembrane region" description="Helical" evidence="5">
    <location>
        <begin position="178"/>
        <end position="195"/>
    </location>
</feature>
<evidence type="ECO:0000256" key="2">
    <source>
        <dbReference type="ARBA" id="ARBA00022692"/>
    </source>
</evidence>
<evidence type="ECO:0000256" key="1">
    <source>
        <dbReference type="ARBA" id="ARBA00004141"/>
    </source>
</evidence>
<keyword evidence="3 5" id="KW-1133">Transmembrane helix</keyword>
<comment type="caution">
    <text evidence="7">The sequence shown here is derived from an EMBL/GenBank/DDBJ whole genome shotgun (WGS) entry which is preliminary data.</text>
</comment>
<gene>
    <name evidence="7" type="ORF">GB864_05125</name>
</gene>
<feature type="transmembrane region" description="Helical" evidence="5">
    <location>
        <begin position="383"/>
        <end position="413"/>
    </location>
</feature>
<feature type="transmembrane region" description="Helical" evidence="5">
    <location>
        <begin position="99"/>
        <end position="120"/>
    </location>
</feature>
<dbReference type="SUPFAM" id="SSF52091">
    <property type="entry name" value="SpoIIaa-like"/>
    <property type="match status" value="1"/>
</dbReference>
<evidence type="ECO:0000256" key="4">
    <source>
        <dbReference type="ARBA" id="ARBA00023136"/>
    </source>
</evidence>
<evidence type="ECO:0000259" key="6">
    <source>
        <dbReference type="PROSITE" id="PS50801"/>
    </source>
</evidence>
<keyword evidence="4 5" id="KW-0472">Membrane</keyword>
<protein>
    <submittedName>
        <fullName evidence="7">STAS domain-containing protein</fullName>
    </submittedName>
</protein>
<evidence type="ECO:0000313" key="7">
    <source>
        <dbReference type="EMBL" id="MWB97929.1"/>
    </source>
</evidence>
<dbReference type="Pfam" id="PF00916">
    <property type="entry name" value="Sulfate_transp"/>
    <property type="match status" value="1"/>
</dbReference>
<dbReference type="Pfam" id="PF01740">
    <property type="entry name" value="STAS"/>
    <property type="match status" value="1"/>
</dbReference>
<dbReference type="GO" id="GO:0016020">
    <property type="term" value="C:membrane"/>
    <property type="evidence" value="ECO:0007669"/>
    <property type="project" value="UniProtKB-SubCell"/>
</dbReference>